<protein>
    <recommendedName>
        <fullName evidence="2">C-type lectin domain-containing protein</fullName>
    </recommendedName>
</protein>
<dbReference type="InterPro" id="IPR001304">
    <property type="entry name" value="C-type_lectin-like"/>
</dbReference>
<sequence length="193" mass="21753">MAGEIIYADLRHPGDGFSSAEKRHAPALCPRWHGVVLKVSGLGHLVLLVLVVVLSAQVFQGSLRPVMTSIPWQGSETQGKNHTEQCMISALMQYYCKPRQDSPTACAGCKLCPQDWQLHGDRCYRLSKETGNWNQGKKGCENQGSQLAMLRDKKEEENIKNITGRRTQPVWIGLLSSHRKWRWVDNTPLNTKM</sequence>
<organism evidence="3 4">
    <name type="scientific">Accipiter nisus</name>
    <name type="common">Eurasian sparrowhawk</name>
    <dbReference type="NCBI Taxonomy" id="211598"/>
    <lineage>
        <taxon>Eukaryota</taxon>
        <taxon>Metazoa</taxon>
        <taxon>Chordata</taxon>
        <taxon>Craniata</taxon>
        <taxon>Vertebrata</taxon>
        <taxon>Euteleostomi</taxon>
        <taxon>Archelosauria</taxon>
        <taxon>Archosauria</taxon>
        <taxon>Dinosauria</taxon>
        <taxon>Saurischia</taxon>
        <taxon>Theropoda</taxon>
        <taxon>Coelurosauria</taxon>
        <taxon>Aves</taxon>
        <taxon>Neognathae</taxon>
        <taxon>Neoaves</taxon>
        <taxon>Telluraves</taxon>
        <taxon>Accipitrimorphae</taxon>
        <taxon>Accipitriformes</taxon>
        <taxon>Accipitridae</taxon>
        <taxon>Accipitrinae</taxon>
        <taxon>Accipiter</taxon>
    </lineage>
</organism>
<dbReference type="PANTHER" id="PTHR46746:SF3">
    <property type="entry name" value="C-TYPE LECTIN DOMAIN-CONTAINING PROTEIN-RELATED"/>
    <property type="match status" value="1"/>
</dbReference>
<dbReference type="Gene3D" id="3.10.100.10">
    <property type="entry name" value="Mannose-Binding Protein A, subunit A"/>
    <property type="match status" value="1"/>
</dbReference>
<dbReference type="PANTHER" id="PTHR46746">
    <property type="entry name" value="KILLER CELL LECTIN-LIKE RECEPTOR SUBFAMILY F MEMBER 2"/>
    <property type="match status" value="1"/>
</dbReference>
<feature type="domain" description="C-type lectin" evidence="2">
    <location>
        <begin position="119"/>
        <end position="193"/>
    </location>
</feature>
<dbReference type="PROSITE" id="PS50041">
    <property type="entry name" value="C_TYPE_LECTIN_2"/>
    <property type="match status" value="1"/>
</dbReference>
<dbReference type="GO" id="GO:0030246">
    <property type="term" value="F:carbohydrate binding"/>
    <property type="evidence" value="ECO:0007669"/>
    <property type="project" value="UniProtKB-KW"/>
</dbReference>
<dbReference type="Pfam" id="PF00059">
    <property type="entry name" value="Lectin_C"/>
    <property type="match status" value="1"/>
</dbReference>
<dbReference type="InterPro" id="IPR016187">
    <property type="entry name" value="CTDL_fold"/>
</dbReference>
<evidence type="ECO:0000313" key="4">
    <source>
        <dbReference type="Proteomes" id="UP000694541"/>
    </source>
</evidence>
<evidence type="ECO:0000259" key="2">
    <source>
        <dbReference type="PROSITE" id="PS50041"/>
    </source>
</evidence>
<evidence type="ECO:0000256" key="1">
    <source>
        <dbReference type="ARBA" id="ARBA00022734"/>
    </source>
</evidence>
<dbReference type="InterPro" id="IPR051379">
    <property type="entry name" value="C-type_Lectin_Receptor_IMM"/>
</dbReference>
<keyword evidence="1" id="KW-0430">Lectin</keyword>
<dbReference type="Proteomes" id="UP000694541">
    <property type="component" value="Unplaced"/>
</dbReference>
<dbReference type="GO" id="GO:0005886">
    <property type="term" value="C:plasma membrane"/>
    <property type="evidence" value="ECO:0007669"/>
    <property type="project" value="TreeGrafter"/>
</dbReference>
<dbReference type="Ensembl" id="ENSANIT00000023079.1">
    <property type="protein sequence ID" value="ENSANIP00000022336.1"/>
    <property type="gene ID" value="ENSANIG00000015201.1"/>
</dbReference>
<reference evidence="3" key="1">
    <citation type="submission" date="2025-08" db="UniProtKB">
        <authorList>
            <consortium name="Ensembl"/>
        </authorList>
    </citation>
    <scope>IDENTIFICATION</scope>
</reference>
<dbReference type="AlphaFoldDB" id="A0A8B9NIC1"/>
<dbReference type="InterPro" id="IPR016186">
    <property type="entry name" value="C-type_lectin-like/link_sf"/>
</dbReference>
<evidence type="ECO:0000313" key="3">
    <source>
        <dbReference type="Ensembl" id="ENSANIP00000022336.1"/>
    </source>
</evidence>
<keyword evidence="4" id="KW-1185">Reference proteome</keyword>
<name>A0A8B9NIC1_9AVES</name>
<dbReference type="SUPFAM" id="SSF56436">
    <property type="entry name" value="C-type lectin-like"/>
    <property type="match status" value="1"/>
</dbReference>
<proteinExistence type="predicted"/>
<reference evidence="3" key="2">
    <citation type="submission" date="2025-09" db="UniProtKB">
        <authorList>
            <consortium name="Ensembl"/>
        </authorList>
    </citation>
    <scope>IDENTIFICATION</scope>
</reference>
<accession>A0A8B9NIC1</accession>